<dbReference type="SMART" id="SM00028">
    <property type="entry name" value="TPR"/>
    <property type="match status" value="5"/>
</dbReference>
<dbReference type="AlphaFoldDB" id="A0A7C4EQT0"/>
<accession>A0A7C4EQT0</accession>
<dbReference type="Gene3D" id="1.25.40.10">
    <property type="entry name" value="Tetratricopeptide repeat domain"/>
    <property type="match status" value="2"/>
</dbReference>
<comment type="caution">
    <text evidence="3">The sequence shown here is derived from an EMBL/GenBank/DDBJ whole genome shotgun (WGS) entry which is preliminary data.</text>
</comment>
<feature type="repeat" description="TPR" evidence="1">
    <location>
        <begin position="201"/>
        <end position="234"/>
    </location>
</feature>
<reference evidence="3" key="1">
    <citation type="journal article" date="2020" name="mSystems">
        <title>Genome- and Community-Level Interaction Insights into Carbon Utilization and Element Cycling Functions of Hydrothermarchaeota in Hydrothermal Sediment.</title>
        <authorList>
            <person name="Zhou Z."/>
            <person name="Liu Y."/>
            <person name="Xu W."/>
            <person name="Pan J."/>
            <person name="Luo Z.H."/>
            <person name="Li M."/>
        </authorList>
    </citation>
    <scope>NUCLEOTIDE SEQUENCE [LARGE SCALE GENOMIC DNA]</scope>
    <source>
        <strain evidence="3">SpSt-769</strain>
    </source>
</reference>
<dbReference type="Pfam" id="PF13181">
    <property type="entry name" value="TPR_8"/>
    <property type="match status" value="1"/>
</dbReference>
<dbReference type="InterPro" id="IPR053137">
    <property type="entry name" value="NLR-like"/>
</dbReference>
<dbReference type="SUPFAM" id="SSF48452">
    <property type="entry name" value="TPR-like"/>
    <property type="match status" value="2"/>
</dbReference>
<dbReference type="PANTHER" id="PTHR46082">
    <property type="entry name" value="ATP/GTP-BINDING PROTEIN-RELATED"/>
    <property type="match status" value="1"/>
</dbReference>
<dbReference type="PANTHER" id="PTHR46082:SF6">
    <property type="entry name" value="AAA+ ATPASE DOMAIN-CONTAINING PROTEIN-RELATED"/>
    <property type="match status" value="1"/>
</dbReference>
<proteinExistence type="predicted"/>
<evidence type="ECO:0000256" key="1">
    <source>
        <dbReference type="PROSITE-ProRule" id="PRU00339"/>
    </source>
</evidence>
<keyword evidence="1" id="KW-0802">TPR repeat</keyword>
<name>A0A7C4EQT0_9BACT</name>
<dbReference type="EMBL" id="DTGT01000022">
    <property type="protein sequence ID" value="HGH59809.1"/>
    <property type="molecule type" value="Genomic_DNA"/>
</dbReference>
<feature type="chain" id="PRO_5028138939" evidence="2">
    <location>
        <begin position="23"/>
        <end position="295"/>
    </location>
</feature>
<keyword evidence="2" id="KW-0732">Signal</keyword>
<dbReference type="InterPro" id="IPR019734">
    <property type="entry name" value="TPR_rpt"/>
</dbReference>
<sequence length="295" mass="32773">MKAVFVVGAMIALLGSVSMAYASESSPLSWRQVMADTQRLTDQGMYDQALQSAKRTFYQDQRLSGVTEKRKLKRLILIGDLNEKQANLEAAARIYRSAIVLHAAAYGARHPNAPGLMCSLADIYAAQGRSAAAEILYSKARKMLDTDGARIDPALARSMMGLASIYASRGEYLRAEELYRDAAQTYGLLTKYQPALKFDLQRALFLLGRCAAQRNDYAMASAAYREALQYSDNSVKDLFFASQIWQALGDSYAAWQKPARSKYAYRQACRMLKAYGGDQETTKNILIAFSGSRRP</sequence>
<feature type="signal peptide" evidence="2">
    <location>
        <begin position="1"/>
        <end position="22"/>
    </location>
</feature>
<organism evidence="3">
    <name type="scientific">Desulfomonile tiedjei</name>
    <dbReference type="NCBI Taxonomy" id="2358"/>
    <lineage>
        <taxon>Bacteria</taxon>
        <taxon>Pseudomonadati</taxon>
        <taxon>Thermodesulfobacteriota</taxon>
        <taxon>Desulfomonilia</taxon>
        <taxon>Desulfomonilales</taxon>
        <taxon>Desulfomonilaceae</taxon>
        <taxon>Desulfomonile</taxon>
    </lineage>
</organism>
<evidence type="ECO:0000313" key="3">
    <source>
        <dbReference type="EMBL" id="HGH59809.1"/>
    </source>
</evidence>
<gene>
    <name evidence="3" type="ORF">ENV54_00770</name>
</gene>
<dbReference type="InterPro" id="IPR011990">
    <property type="entry name" value="TPR-like_helical_dom_sf"/>
</dbReference>
<dbReference type="PROSITE" id="PS50005">
    <property type="entry name" value="TPR"/>
    <property type="match status" value="1"/>
</dbReference>
<evidence type="ECO:0000256" key="2">
    <source>
        <dbReference type="SAM" id="SignalP"/>
    </source>
</evidence>
<protein>
    <submittedName>
        <fullName evidence="3">Tetratricopeptide repeat protein</fullName>
    </submittedName>
</protein>
<dbReference type="Pfam" id="PF13374">
    <property type="entry name" value="TPR_10"/>
    <property type="match status" value="1"/>
</dbReference>